<keyword evidence="2" id="KW-0489">Methyltransferase</keyword>
<dbReference type="InterPro" id="IPR013216">
    <property type="entry name" value="Methyltransf_11"/>
</dbReference>
<dbReference type="CDD" id="cd02440">
    <property type="entry name" value="AdoMet_MTases"/>
    <property type="match status" value="1"/>
</dbReference>
<evidence type="ECO:0000313" key="2">
    <source>
        <dbReference type="EMBL" id="MDL2077097.1"/>
    </source>
</evidence>
<dbReference type="PANTHER" id="PTHR43591">
    <property type="entry name" value="METHYLTRANSFERASE"/>
    <property type="match status" value="1"/>
</dbReference>
<comment type="caution">
    <text evidence="2">The sequence shown here is derived from an EMBL/GenBank/DDBJ whole genome shotgun (WGS) entry which is preliminary data.</text>
</comment>
<dbReference type="EMBL" id="JASJUS010000008">
    <property type="protein sequence ID" value="MDL2077097.1"/>
    <property type="molecule type" value="Genomic_DNA"/>
</dbReference>
<organism evidence="2 3">
    <name type="scientific">Streptomyces fuscus</name>
    <dbReference type="NCBI Taxonomy" id="3048495"/>
    <lineage>
        <taxon>Bacteria</taxon>
        <taxon>Bacillati</taxon>
        <taxon>Actinomycetota</taxon>
        <taxon>Actinomycetes</taxon>
        <taxon>Kitasatosporales</taxon>
        <taxon>Streptomycetaceae</taxon>
        <taxon>Streptomyces</taxon>
    </lineage>
</organism>
<dbReference type="GO" id="GO:0032259">
    <property type="term" value="P:methylation"/>
    <property type="evidence" value="ECO:0007669"/>
    <property type="project" value="UniProtKB-KW"/>
</dbReference>
<dbReference type="RefSeq" id="WP_093721836.1">
    <property type="nucleotide sequence ID" value="NZ_JASJUS010000008.1"/>
</dbReference>
<reference evidence="2 3" key="1">
    <citation type="submission" date="2023-05" db="EMBL/GenBank/DDBJ databases">
        <title>Streptomyces fuscus sp. nov., a brown-black pigment producing actinomyces isolated from dry sand of Sea duck farm.</title>
        <authorList>
            <person name="Xie J."/>
            <person name="Shen N."/>
        </authorList>
    </citation>
    <scope>NUCLEOTIDE SEQUENCE [LARGE SCALE GENOMIC DNA]</scope>
    <source>
        <strain evidence="2 3">GXMU-J15</strain>
    </source>
</reference>
<protein>
    <submittedName>
        <fullName evidence="2">Class I SAM-dependent methyltransferase</fullName>
        <ecNumber evidence="2">2.1.-.-</ecNumber>
    </submittedName>
</protein>
<dbReference type="GO" id="GO:0008168">
    <property type="term" value="F:methyltransferase activity"/>
    <property type="evidence" value="ECO:0007669"/>
    <property type="project" value="UniProtKB-KW"/>
</dbReference>
<evidence type="ECO:0000313" key="3">
    <source>
        <dbReference type="Proteomes" id="UP001241926"/>
    </source>
</evidence>
<feature type="domain" description="Methyltransferase type 11" evidence="1">
    <location>
        <begin position="40"/>
        <end position="132"/>
    </location>
</feature>
<dbReference type="Proteomes" id="UP001241926">
    <property type="component" value="Unassembled WGS sequence"/>
</dbReference>
<dbReference type="EC" id="2.1.-.-" evidence="2"/>
<keyword evidence="3" id="KW-1185">Reference proteome</keyword>
<proteinExistence type="predicted"/>
<gene>
    <name evidence="2" type="ORF">QNN03_11660</name>
</gene>
<dbReference type="SUPFAM" id="SSF53335">
    <property type="entry name" value="S-adenosyl-L-methionine-dependent methyltransferases"/>
    <property type="match status" value="1"/>
</dbReference>
<dbReference type="Pfam" id="PF08241">
    <property type="entry name" value="Methyltransf_11"/>
    <property type="match status" value="1"/>
</dbReference>
<evidence type="ECO:0000259" key="1">
    <source>
        <dbReference type="Pfam" id="PF08241"/>
    </source>
</evidence>
<keyword evidence="2" id="KW-0808">Transferase</keyword>
<dbReference type="Gene3D" id="3.40.50.150">
    <property type="entry name" value="Vaccinia Virus protein VP39"/>
    <property type="match status" value="1"/>
</dbReference>
<sequence length="245" mass="26017">MLDYNKEADVYDSSRGGEPRAAAAAEAVLGLIPEGARSLLDAACGTGIVTRRLAAARPALRVVGADLTYGMARMAAARLPGQVVLADSRRLPFPDAAFDAVTSIWLLHLLDDDVAPVIAECARVLRPGGVYITTVDKAASHDVGSDIDEVLAPRPRRAAPDEEALVTAHAAAHGLRPAGSATFTGVGQGRSPHSTAADLRRGWFTRLPPDDPLTEHFATSLGSLPDQNRRRADPVFQLRVYRKGD</sequence>
<name>A0ABT7IYA9_9ACTN</name>
<dbReference type="InterPro" id="IPR029063">
    <property type="entry name" value="SAM-dependent_MTases_sf"/>
</dbReference>
<accession>A0ABT7IYA9</accession>